<feature type="transmembrane region" description="Helical" evidence="6">
    <location>
        <begin position="65"/>
        <end position="82"/>
    </location>
</feature>
<comment type="subcellular location">
    <subcellularLocation>
        <location evidence="1">Cell membrane</location>
        <topology evidence="1">Multi-pass membrane protein</topology>
    </subcellularLocation>
</comment>
<proteinExistence type="predicted"/>
<dbReference type="Pfam" id="PF02588">
    <property type="entry name" value="YitT_membrane"/>
    <property type="match status" value="1"/>
</dbReference>
<evidence type="ECO:0000256" key="1">
    <source>
        <dbReference type="ARBA" id="ARBA00004651"/>
    </source>
</evidence>
<feature type="transmembrane region" description="Helical" evidence="6">
    <location>
        <begin position="12"/>
        <end position="32"/>
    </location>
</feature>
<comment type="caution">
    <text evidence="8">The sequence shown here is derived from an EMBL/GenBank/DDBJ whole genome shotgun (WGS) entry which is preliminary data.</text>
</comment>
<dbReference type="InterPro" id="IPR051461">
    <property type="entry name" value="UPF0750_membrane"/>
</dbReference>
<dbReference type="EMBL" id="JACSNX010000038">
    <property type="protein sequence ID" value="MBM6852468.1"/>
    <property type="molecule type" value="Genomic_DNA"/>
</dbReference>
<keyword evidence="3 6" id="KW-0812">Transmembrane</keyword>
<keyword evidence="9" id="KW-1185">Reference proteome</keyword>
<dbReference type="PANTHER" id="PTHR33545:SF5">
    <property type="entry name" value="UPF0750 MEMBRANE PROTEIN YITT"/>
    <property type="match status" value="1"/>
</dbReference>
<evidence type="ECO:0000313" key="8">
    <source>
        <dbReference type="EMBL" id="MBM6852468.1"/>
    </source>
</evidence>
<feature type="domain" description="DUF2179" evidence="7">
    <location>
        <begin position="233"/>
        <end position="287"/>
    </location>
</feature>
<feature type="transmembrane region" description="Helical" evidence="6">
    <location>
        <begin position="161"/>
        <end position="181"/>
    </location>
</feature>
<keyword evidence="4 6" id="KW-1133">Transmembrane helix</keyword>
<keyword evidence="2" id="KW-1003">Cell membrane</keyword>
<evidence type="ECO:0000256" key="5">
    <source>
        <dbReference type="ARBA" id="ARBA00023136"/>
    </source>
</evidence>
<accession>A0ABS2FZK1</accession>
<feature type="transmembrane region" description="Helical" evidence="6">
    <location>
        <begin position="118"/>
        <end position="140"/>
    </location>
</feature>
<organism evidence="8 9">
    <name type="scientific">Oscillibacter valericigenes</name>
    <dbReference type="NCBI Taxonomy" id="351091"/>
    <lineage>
        <taxon>Bacteria</taxon>
        <taxon>Bacillati</taxon>
        <taxon>Bacillota</taxon>
        <taxon>Clostridia</taxon>
        <taxon>Eubacteriales</taxon>
        <taxon>Oscillospiraceae</taxon>
        <taxon>Oscillibacter</taxon>
    </lineage>
</organism>
<keyword evidence="5 6" id="KW-0472">Membrane</keyword>
<evidence type="ECO:0000313" key="9">
    <source>
        <dbReference type="Proteomes" id="UP000719500"/>
    </source>
</evidence>
<evidence type="ECO:0000259" key="7">
    <source>
        <dbReference type="Pfam" id="PF10035"/>
    </source>
</evidence>
<reference evidence="8 9" key="1">
    <citation type="journal article" date="2021" name="Sci. Rep.">
        <title>The distribution of antibiotic resistance genes in chicken gut microbiota commensals.</title>
        <authorList>
            <person name="Juricova H."/>
            <person name="Matiasovicova J."/>
            <person name="Kubasova T."/>
            <person name="Cejkova D."/>
            <person name="Rychlik I."/>
        </authorList>
    </citation>
    <scope>NUCLEOTIDE SEQUENCE [LARGE SCALE GENOMIC DNA]</scope>
    <source>
        <strain evidence="8 9">An411</strain>
    </source>
</reference>
<dbReference type="InterPro" id="IPR015867">
    <property type="entry name" value="N-reg_PII/ATP_PRibTrfase_C"/>
</dbReference>
<dbReference type="PIRSF" id="PIRSF006483">
    <property type="entry name" value="Membrane_protein_YitT"/>
    <property type="match status" value="1"/>
</dbReference>
<evidence type="ECO:0000256" key="3">
    <source>
        <dbReference type="ARBA" id="ARBA00022692"/>
    </source>
</evidence>
<dbReference type="InterPro" id="IPR019264">
    <property type="entry name" value="DUF2179"/>
</dbReference>
<dbReference type="InterPro" id="IPR003740">
    <property type="entry name" value="YitT"/>
</dbReference>
<protein>
    <submittedName>
        <fullName evidence="8">YitT family protein</fullName>
    </submittedName>
</protein>
<sequence>MLYTTMHNRVLRLVLAVLGELIAAAALNLFIVPLSLYTGGLMGLCQLIRTLLQAQLGLELGEYDIAGILYFLLNVPLLIVGYRNLGRGLAVRTIICTVSYSFFYSIIPIPSQPIVDDYLTACLLGGILTGIGSGIVLTCGGSGGGLDVLGLIMSKKDHAFTVGKFSLGFNAVLYTVILVLFDPEIAIYSVIYNFSNSLLLDRMHQQNVNVQALIFTREDEQALADFIIQKLGRSVTYWNGIGAYTKDDVRVLCVCLSKYEIEELLPMVHSIDPHAFLTVQEGVRVFGNFPRKLE</sequence>
<evidence type="ECO:0000256" key="2">
    <source>
        <dbReference type="ARBA" id="ARBA00022475"/>
    </source>
</evidence>
<name>A0ABS2FZK1_9FIRM</name>
<dbReference type="CDD" id="cd16380">
    <property type="entry name" value="YitT_C"/>
    <property type="match status" value="1"/>
</dbReference>
<gene>
    <name evidence="8" type="ORF">H9X91_13610</name>
</gene>
<dbReference type="PANTHER" id="PTHR33545">
    <property type="entry name" value="UPF0750 MEMBRANE PROTEIN YITT-RELATED"/>
    <property type="match status" value="1"/>
</dbReference>
<dbReference type="RefSeq" id="WP_204805781.1">
    <property type="nucleotide sequence ID" value="NZ_JACSNS010000031.1"/>
</dbReference>
<dbReference type="Gene3D" id="3.30.70.120">
    <property type="match status" value="1"/>
</dbReference>
<feature type="transmembrane region" description="Helical" evidence="6">
    <location>
        <begin position="89"/>
        <end position="106"/>
    </location>
</feature>
<evidence type="ECO:0000256" key="4">
    <source>
        <dbReference type="ARBA" id="ARBA00022989"/>
    </source>
</evidence>
<evidence type="ECO:0000256" key="6">
    <source>
        <dbReference type="SAM" id="Phobius"/>
    </source>
</evidence>
<dbReference type="Proteomes" id="UP000719500">
    <property type="component" value="Unassembled WGS sequence"/>
</dbReference>
<dbReference type="Pfam" id="PF10035">
    <property type="entry name" value="DUF2179"/>
    <property type="match status" value="1"/>
</dbReference>